<reference evidence="2" key="1">
    <citation type="journal article" date="2021" name="Nat. Commun.">
        <title>Genetic determinants of endophytism in the Arabidopsis root mycobiome.</title>
        <authorList>
            <person name="Mesny F."/>
            <person name="Miyauchi S."/>
            <person name="Thiergart T."/>
            <person name="Pickel B."/>
            <person name="Atanasova L."/>
            <person name="Karlsson M."/>
            <person name="Huettel B."/>
            <person name="Barry K.W."/>
            <person name="Haridas S."/>
            <person name="Chen C."/>
            <person name="Bauer D."/>
            <person name="Andreopoulos W."/>
            <person name="Pangilinan J."/>
            <person name="LaButti K."/>
            <person name="Riley R."/>
            <person name="Lipzen A."/>
            <person name="Clum A."/>
            <person name="Drula E."/>
            <person name="Henrissat B."/>
            <person name="Kohler A."/>
            <person name="Grigoriev I.V."/>
            <person name="Martin F.M."/>
            <person name="Hacquard S."/>
        </authorList>
    </citation>
    <scope>NUCLEOTIDE SEQUENCE</scope>
    <source>
        <strain evidence="2">MPI-SDFR-AT-0073</strain>
    </source>
</reference>
<protein>
    <submittedName>
        <fullName evidence="2">Uncharacterized protein</fullName>
    </submittedName>
</protein>
<dbReference type="EMBL" id="JAGPXC010000007">
    <property type="protein sequence ID" value="KAH6648422.1"/>
    <property type="molecule type" value="Genomic_DNA"/>
</dbReference>
<feature type="compositionally biased region" description="Basic and acidic residues" evidence="1">
    <location>
        <begin position="632"/>
        <end position="654"/>
    </location>
</feature>
<feature type="region of interest" description="Disordered" evidence="1">
    <location>
        <begin position="1"/>
        <end position="138"/>
    </location>
</feature>
<feature type="compositionally biased region" description="Polar residues" evidence="1">
    <location>
        <begin position="52"/>
        <end position="61"/>
    </location>
</feature>
<name>A0A9P8UEE4_9PEZI</name>
<feature type="compositionally biased region" description="Polar residues" evidence="1">
    <location>
        <begin position="482"/>
        <end position="491"/>
    </location>
</feature>
<dbReference type="OrthoDB" id="3439035at2759"/>
<feature type="compositionally biased region" description="Basic and acidic residues" evidence="1">
    <location>
        <begin position="420"/>
        <end position="431"/>
    </location>
</feature>
<feature type="region of interest" description="Disordered" evidence="1">
    <location>
        <begin position="182"/>
        <end position="214"/>
    </location>
</feature>
<evidence type="ECO:0000313" key="2">
    <source>
        <dbReference type="EMBL" id="KAH6648422.1"/>
    </source>
</evidence>
<feature type="compositionally biased region" description="Basic and acidic residues" evidence="1">
    <location>
        <begin position="382"/>
        <end position="401"/>
    </location>
</feature>
<proteinExistence type="predicted"/>
<feature type="region of interest" description="Disordered" evidence="1">
    <location>
        <begin position="705"/>
        <end position="769"/>
    </location>
</feature>
<feature type="compositionally biased region" description="Polar residues" evidence="1">
    <location>
        <begin position="716"/>
        <end position="733"/>
    </location>
</feature>
<organism evidence="2 3">
    <name type="scientific">Truncatella angustata</name>
    <dbReference type="NCBI Taxonomy" id="152316"/>
    <lineage>
        <taxon>Eukaryota</taxon>
        <taxon>Fungi</taxon>
        <taxon>Dikarya</taxon>
        <taxon>Ascomycota</taxon>
        <taxon>Pezizomycotina</taxon>
        <taxon>Sordariomycetes</taxon>
        <taxon>Xylariomycetidae</taxon>
        <taxon>Amphisphaeriales</taxon>
        <taxon>Sporocadaceae</taxon>
        <taxon>Truncatella</taxon>
    </lineage>
</organism>
<feature type="region of interest" description="Disordered" evidence="1">
    <location>
        <begin position="313"/>
        <end position="340"/>
    </location>
</feature>
<feature type="region of interest" description="Disordered" evidence="1">
    <location>
        <begin position="355"/>
        <end position="689"/>
    </location>
</feature>
<feature type="compositionally biased region" description="Basic and acidic residues" evidence="1">
    <location>
        <begin position="664"/>
        <end position="680"/>
    </location>
</feature>
<evidence type="ECO:0000313" key="3">
    <source>
        <dbReference type="Proteomes" id="UP000758603"/>
    </source>
</evidence>
<sequence length="1086" mass="120775">MMSYDQRRPSDVLSSARPNGGRGRMPSNSILGHKRTSSGRMESKENIDGVDSQFSPFTSPELSEGSGRKIRPTFSPVARPISAMQRTGNSVPNLRESDSPHDTKIPRPNTTAPNYESLSARGSPGSPMPASNGNARRIRQPLGLKAAFKLAEAQDARERSGSSSSNGSIDLKRAFEMANAEANRVAVGSPSPAPRSYRRRESTDTRSNQYFGSPVNVDLGQRLQQFDQNHQLSNNGGPLDGIFATKGRTGPNATESTNTLAKKAGNSSSGSTSEYRKGSAPSQDGAGRNSAERTKWDAVGRNSVLPSIEFAPLPPVDMGSEDEDLLVSSPAARPSNLSPEKSYAWDLDADFTAGDLQVSDSPRIKLGRNSIATGGSPAAKSPESRKPNEKLSRIRELEHEAANANIPEDESSVGPKRTNPRLDEIRAREMVARSPRAVAESRLEEIRAKNAEARSRSTSPEEARRLTSQSLRNHPQSPLLGNISTKANGSPQLGERISGTPITVFRNSSNDSLESRPREEAISSYPPQVSAYDDSYDLLRRLALATSPRQSPKNSPESEERKLPSNTNSTRISVTQNSNGPEVHREELMSKGSRARISRDQLAVGFSGLPKRSSNNSYDDKRQSLVNSETDPLDRIEAEMKLFALGDKDSEKASTRAPSPGLSEKSEPIEEETPKQKRIDPLSLPTPRVSGAYVMTPATVKVKRERDDDWVDVESDNSTPANSIPKQQATGYQGSKVEQEAYELSDKVTKSTGKLSAPVRRPKRRPKQHQPLINTASIPTVKDDLRAILRQHHIDDSTLDDFDGLLDDQDIDAKELEKIVDDTVLKIEEDMKAAGLTDQERELQAYDRMSKSLKTGLLGIRSAKQGIERLEDKVIHSDHTDFDAQIDAELQKLSRSTSPSTHKPFRTESVGITWPKLFSRQPRFRLTPLGILTMAIAIWYVIEATFCSRYVNHYECPRGMTCDWSPNEPYFPYAAPFMLDEWATGGKGRALVWRIGDAVGDVRSEVSDWLTGHDFTKDEVMYMNIWERKRHRRRLHRRGIYWKWSEPAQFRHKFQAWRNSWKERQRAIEDGEPIWIDESMSADERL</sequence>
<comment type="caution">
    <text evidence="2">The sequence shown here is derived from an EMBL/GenBank/DDBJ whole genome shotgun (WGS) entry which is preliminary data.</text>
</comment>
<feature type="compositionally biased region" description="Basic and acidic residues" evidence="1">
    <location>
        <begin position="1"/>
        <end position="10"/>
    </location>
</feature>
<accession>A0A9P8UEE4</accession>
<dbReference type="AlphaFoldDB" id="A0A9P8UEE4"/>
<gene>
    <name evidence="2" type="ORF">BKA67DRAFT_574753</name>
</gene>
<feature type="compositionally biased region" description="Basic and acidic residues" evidence="1">
    <location>
        <begin position="439"/>
        <end position="465"/>
    </location>
</feature>
<feature type="compositionally biased region" description="Polar residues" evidence="1">
    <location>
        <begin position="564"/>
        <end position="580"/>
    </location>
</feature>
<feature type="region of interest" description="Disordered" evidence="1">
    <location>
        <begin position="229"/>
        <end position="298"/>
    </location>
</feature>
<evidence type="ECO:0000256" key="1">
    <source>
        <dbReference type="SAM" id="MobiDB-lite"/>
    </source>
</evidence>
<feature type="compositionally biased region" description="Polar residues" evidence="1">
    <location>
        <begin position="108"/>
        <end position="117"/>
    </location>
</feature>
<dbReference type="RefSeq" id="XP_045954929.1">
    <property type="nucleotide sequence ID" value="XM_046103445.1"/>
</dbReference>
<feature type="compositionally biased region" description="Basic and acidic residues" evidence="1">
    <location>
        <begin position="95"/>
        <end position="105"/>
    </location>
</feature>
<dbReference type="Proteomes" id="UP000758603">
    <property type="component" value="Unassembled WGS sequence"/>
</dbReference>
<feature type="compositionally biased region" description="Polar residues" evidence="1">
    <location>
        <begin position="251"/>
        <end position="273"/>
    </location>
</feature>
<dbReference type="GeneID" id="70132337"/>
<feature type="compositionally biased region" description="Polar residues" evidence="1">
    <location>
        <begin position="466"/>
        <end position="476"/>
    </location>
</feature>
<keyword evidence="3" id="KW-1185">Reference proteome</keyword>